<feature type="compositionally biased region" description="Acidic residues" evidence="1">
    <location>
        <begin position="321"/>
        <end position="331"/>
    </location>
</feature>
<feature type="region of interest" description="Disordered" evidence="1">
    <location>
        <begin position="293"/>
        <end position="359"/>
    </location>
</feature>
<dbReference type="CDD" id="cd02958">
    <property type="entry name" value="UAS"/>
    <property type="match status" value="1"/>
</dbReference>
<evidence type="ECO:0000313" key="3">
    <source>
        <dbReference type="EMBL" id="EIE19168.1"/>
    </source>
</evidence>
<dbReference type="OrthoDB" id="270602at2759"/>
<dbReference type="GO" id="GO:0043130">
    <property type="term" value="F:ubiquitin binding"/>
    <property type="evidence" value="ECO:0007669"/>
    <property type="project" value="TreeGrafter"/>
</dbReference>
<proteinExistence type="predicted"/>
<dbReference type="PANTHER" id="PTHR23322">
    <property type="entry name" value="FAS-ASSOCIATED PROTEIN"/>
    <property type="match status" value="1"/>
</dbReference>
<dbReference type="PROSITE" id="PS50330">
    <property type="entry name" value="UIM"/>
    <property type="match status" value="1"/>
</dbReference>
<dbReference type="InterPro" id="IPR050730">
    <property type="entry name" value="UBX_domain-protein"/>
</dbReference>
<dbReference type="InterPro" id="IPR036249">
    <property type="entry name" value="Thioredoxin-like_sf"/>
</dbReference>
<evidence type="ECO:0000256" key="1">
    <source>
        <dbReference type="SAM" id="MobiDB-lite"/>
    </source>
</evidence>
<reference evidence="3 4" key="1">
    <citation type="journal article" date="2012" name="Genome Biol.">
        <title>The genome of the polar eukaryotic microalga coccomyxa subellipsoidea reveals traits of cold adaptation.</title>
        <authorList>
            <person name="Blanc G."/>
            <person name="Agarkova I."/>
            <person name="Grimwood J."/>
            <person name="Kuo A."/>
            <person name="Brueggeman A."/>
            <person name="Dunigan D."/>
            <person name="Gurnon J."/>
            <person name="Ladunga I."/>
            <person name="Lindquist E."/>
            <person name="Lucas S."/>
            <person name="Pangilinan J."/>
            <person name="Proschold T."/>
            <person name="Salamov A."/>
            <person name="Schmutz J."/>
            <person name="Weeks D."/>
            <person name="Yamada T."/>
            <person name="Claverie J.M."/>
            <person name="Grigoriev I."/>
            <person name="Van Etten J."/>
            <person name="Lomsadze A."/>
            <person name="Borodovsky M."/>
        </authorList>
    </citation>
    <scope>NUCLEOTIDE SEQUENCE [LARGE SCALE GENOMIC DNA]</scope>
    <source>
        <strain evidence="3 4">C-169</strain>
    </source>
</reference>
<dbReference type="KEGG" id="csl:COCSUDRAFT_59648"/>
<dbReference type="STRING" id="574566.I0YL99"/>
<dbReference type="EMBL" id="AGSI01000020">
    <property type="protein sequence ID" value="EIE19168.1"/>
    <property type="molecule type" value="Genomic_DNA"/>
</dbReference>
<dbReference type="RefSeq" id="XP_005643712.1">
    <property type="nucleotide sequence ID" value="XM_005643655.1"/>
</dbReference>
<dbReference type="InterPro" id="IPR009060">
    <property type="entry name" value="UBA-like_sf"/>
</dbReference>
<dbReference type="Pfam" id="PF13899">
    <property type="entry name" value="Thioredoxin_7"/>
    <property type="match status" value="1"/>
</dbReference>
<dbReference type="SMART" id="SM00594">
    <property type="entry name" value="UAS"/>
    <property type="match status" value="1"/>
</dbReference>
<dbReference type="SUPFAM" id="SSF52833">
    <property type="entry name" value="Thioredoxin-like"/>
    <property type="match status" value="1"/>
</dbReference>
<keyword evidence="4" id="KW-1185">Reference proteome</keyword>
<name>I0YL99_COCSC</name>
<dbReference type="SUPFAM" id="SSF54236">
    <property type="entry name" value="Ubiquitin-like"/>
    <property type="match status" value="1"/>
</dbReference>
<feature type="region of interest" description="Disordered" evidence="1">
    <location>
        <begin position="46"/>
        <end position="74"/>
    </location>
</feature>
<dbReference type="CDD" id="cd01767">
    <property type="entry name" value="UBX"/>
    <property type="match status" value="1"/>
</dbReference>
<feature type="compositionally biased region" description="Low complexity" evidence="1">
    <location>
        <begin position="46"/>
        <end position="59"/>
    </location>
</feature>
<feature type="region of interest" description="Disordered" evidence="1">
    <location>
        <begin position="262"/>
        <end position="281"/>
    </location>
</feature>
<dbReference type="Gene3D" id="1.10.8.10">
    <property type="entry name" value="DNA helicase RuvA subunit, C-terminal domain"/>
    <property type="match status" value="1"/>
</dbReference>
<comment type="caution">
    <text evidence="3">The sequence shown here is derived from an EMBL/GenBank/DDBJ whole genome shotgun (WGS) entry which is preliminary data.</text>
</comment>
<dbReference type="Pfam" id="PF00789">
    <property type="entry name" value="UBX"/>
    <property type="match status" value="1"/>
</dbReference>
<dbReference type="AlphaFoldDB" id="I0YL99"/>
<organism evidence="3 4">
    <name type="scientific">Coccomyxa subellipsoidea (strain C-169)</name>
    <name type="common">Green microalga</name>
    <dbReference type="NCBI Taxonomy" id="574566"/>
    <lineage>
        <taxon>Eukaryota</taxon>
        <taxon>Viridiplantae</taxon>
        <taxon>Chlorophyta</taxon>
        <taxon>core chlorophytes</taxon>
        <taxon>Trebouxiophyceae</taxon>
        <taxon>Trebouxiophyceae incertae sedis</taxon>
        <taxon>Coccomyxaceae</taxon>
        <taxon>Coccomyxa</taxon>
        <taxon>Coccomyxa subellipsoidea</taxon>
    </lineage>
</organism>
<dbReference type="InterPro" id="IPR003903">
    <property type="entry name" value="UIM_dom"/>
</dbReference>
<dbReference type="GeneID" id="17037098"/>
<dbReference type="InterPro" id="IPR006577">
    <property type="entry name" value="UAS"/>
</dbReference>
<dbReference type="Gene3D" id="3.40.30.10">
    <property type="entry name" value="Glutaredoxin"/>
    <property type="match status" value="1"/>
</dbReference>
<sequence length="440" mass="47225">MDEVMANFTDITGADHSTAQGLLEATNYDLEQAVGLFFATHGEAAGSASGAAHSHPSAPMDTGGGPMPHPMEEHVRPPLPAVRDRLYGETFTSRGASGSQSHQQEVQAFRDFKAETSKSRAGGKSNQPGLAGLFEPPHDLMFKGTLEEAKAAALEQSRWLLINVQSNSEFASHQLNRDTWSDDTVKTIIRGSFIFWQVNDASENGSKVKAFYRLTELPVTLVIDPVTGASPKAWTGAIEPQRLIEELVPFLDHDIHDPAALQLGSHLKRKKRSSPPPKGLTEDEELAMALAMSAEDAHGSGPAEDAPSYSADASLSKAEPVTEDADDDIPEEAPMPSKSAADVAKEAEEQLPPEPGAGDAAGCGVLVRFPDGQRRQRRFPRSASLDVVRAFCLVHSEEAAAGRPFAIVESMPGSNPLEDMTKTIEEANLAGAMLVMRWLS</sequence>
<dbReference type="GO" id="GO:0043161">
    <property type="term" value="P:proteasome-mediated ubiquitin-dependent protein catabolic process"/>
    <property type="evidence" value="ECO:0007669"/>
    <property type="project" value="TreeGrafter"/>
</dbReference>
<feature type="domain" description="UBX" evidence="2">
    <location>
        <begin position="363"/>
        <end position="437"/>
    </location>
</feature>
<dbReference type="PANTHER" id="PTHR23322:SF6">
    <property type="entry name" value="UBX DOMAIN-CONTAINING PROTEIN 7"/>
    <property type="match status" value="1"/>
</dbReference>
<dbReference type="PROSITE" id="PS50033">
    <property type="entry name" value="UBX"/>
    <property type="match status" value="1"/>
</dbReference>
<dbReference type="GO" id="GO:0005634">
    <property type="term" value="C:nucleus"/>
    <property type="evidence" value="ECO:0007669"/>
    <property type="project" value="TreeGrafter"/>
</dbReference>
<evidence type="ECO:0000313" key="4">
    <source>
        <dbReference type="Proteomes" id="UP000007264"/>
    </source>
</evidence>
<dbReference type="Proteomes" id="UP000007264">
    <property type="component" value="Unassembled WGS sequence"/>
</dbReference>
<accession>I0YL99</accession>
<gene>
    <name evidence="3" type="ORF">COCSUDRAFT_59648</name>
</gene>
<dbReference type="CDD" id="cd14273">
    <property type="entry name" value="UBA_TAP-C_like"/>
    <property type="match status" value="1"/>
</dbReference>
<dbReference type="InterPro" id="IPR029071">
    <property type="entry name" value="Ubiquitin-like_domsf"/>
</dbReference>
<dbReference type="Pfam" id="PF14555">
    <property type="entry name" value="UBA_4"/>
    <property type="match status" value="1"/>
</dbReference>
<evidence type="ECO:0000259" key="2">
    <source>
        <dbReference type="PROSITE" id="PS50033"/>
    </source>
</evidence>
<dbReference type="eggNOG" id="KOG1364">
    <property type="taxonomic scope" value="Eukaryota"/>
</dbReference>
<dbReference type="SUPFAM" id="SSF46934">
    <property type="entry name" value="UBA-like"/>
    <property type="match status" value="1"/>
</dbReference>
<protein>
    <recommendedName>
        <fullName evidence="2">UBX domain-containing protein</fullName>
    </recommendedName>
</protein>
<dbReference type="Gene3D" id="3.10.20.90">
    <property type="entry name" value="Phosphatidylinositol 3-kinase Catalytic Subunit, Chain A, domain 1"/>
    <property type="match status" value="1"/>
</dbReference>
<dbReference type="InterPro" id="IPR001012">
    <property type="entry name" value="UBX_dom"/>
</dbReference>